<dbReference type="EMBL" id="CAJNOC010004578">
    <property type="protein sequence ID" value="CAF1026603.1"/>
    <property type="molecule type" value="Genomic_DNA"/>
</dbReference>
<keyword evidence="2" id="KW-1185">Reference proteome</keyword>
<dbReference type="OrthoDB" id="10067596at2759"/>
<proteinExistence type="predicted"/>
<protein>
    <submittedName>
        <fullName evidence="1">Uncharacterized protein</fullName>
    </submittedName>
</protein>
<dbReference type="AlphaFoldDB" id="A0A814IUX5"/>
<sequence>MLQALAFIPEDDVADGFKLLQKKSSAKFLPILNYVEKNYIGLLKPNSNSIRLDPRYPINSWNCYKRVLNDLPRTNNTVEAWHNALTGDAKKHPRLNELIELLRVEQSNTENLIITFRAGEVYNKSEEQTKKDKRIKNLCTQYDKSDLFTYLENFCLNFD</sequence>
<name>A0A814IUX5_9BILA</name>
<dbReference type="Proteomes" id="UP000663879">
    <property type="component" value="Unassembled WGS sequence"/>
</dbReference>
<evidence type="ECO:0000313" key="1">
    <source>
        <dbReference type="EMBL" id="CAF1026603.1"/>
    </source>
</evidence>
<evidence type="ECO:0000313" key="2">
    <source>
        <dbReference type="Proteomes" id="UP000663879"/>
    </source>
</evidence>
<organism evidence="1 2">
    <name type="scientific">Brachionus calyciflorus</name>
    <dbReference type="NCBI Taxonomy" id="104777"/>
    <lineage>
        <taxon>Eukaryota</taxon>
        <taxon>Metazoa</taxon>
        <taxon>Spiralia</taxon>
        <taxon>Gnathifera</taxon>
        <taxon>Rotifera</taxon>
        <taxon>Eurotatoria</taxon>
        <taxon>Monogononta</taxon>
        <taxon>Pseudotrocha</taxon>
        <taxon>Ploima</taxon>
        <taxon>Brachionidae</taxon>
        <taxon>Brachionus</taxon>
    </lineage>
</organism>
<gene>
    <name evidence="1" type="ORF">OXX778_LOCUS17649</name>
</gene>
<comment type="caution">
    <text evidence="1">The sequence shown here is derived from an EMBL/GenBank/DDBJ whole genome shotgun (WGS) entry which is preliminary data.</text>
</comment>
<accession>A0A814IUX5</accession>
<reference evidence="1" key="1">
    <citation type="submission" date="2021-02" db="EMBL/GenBank/DDBJ databases">
        <authorList>
            <person name="Nowell W R."/>
        </authorList>
    </citation>
    <scope>NUCLEOTIDE SEQUENCE</scope>
    <source>
        <strain evidence="1">Ploen Becks lab</strain>
    </source>
</reference>